<accession>A0A8S2GZX6</accession>
<dbReference type="InterPro" id="IPR036621">
    <property type="entry name" value="Anticodon-bd_dom_sf"/>
</dbReference>
<dbReference type="SUPFAM" id="SSF52954">
    <property type="entry name" value="Class II aaRS ABD-related"/>
    <property type="match status" value="1"/>
</dbReference>
<dbReference type="EMBL" id="CAJNOK010001182">
    <property type="protein sequence ID" value="CAF0798082.1"/>
    <property type="molecule type" value="Genomic_DNA"/>
</dbReference>
<dbReference type="GO" id="GO:0017101">
    <property type="term" value="C:aminoacyl-tRNA synthetase multienzyme complex"/>
    <property type="evidence" value="ECO:0007669"/>
    <property type="project" value="TreeGrafter"/>
</dbReference>
<feature type="domain" description="Anticodon-binding" evidence="1">
    <location>
        <begin position="19"/>
        <end position="106"/>
    </location>
</feature>
<dbReference type="GO" id="GO:0005737">
    <property type="term" value="C:cytoplasm"/>
    <property type="evidence" value="ECO:0007669"/>
    <property type="project" value="InterPro"/>
</dbReference>
<evidence type="ECO:0000313" key="4">
    <source>
        <dbReference type="Proteomes" id="UP000682733"/>
    </source>
</evidence>
<evidence type="ECO:0000259" key="1">
    <source>
        <dbReference type="Pfam" id="PF03129"/>
    </source>
</evidence>
<comment type="caution">
    <text evidence="3">The sequence shown here is derived from an EMBL/GenBank/DDBJ whole genome shotgun (WGS) entry which is preliminary data.</text>
</comment>
<dbReference type="PANTHER" id="PTHR43382:SF2">
    <property type="entry name" value="BIFUNCTIONAL GLUTAMATE_PROLINE--TRNA LIGASE"/>
    <property type="match status" value="1"/>
</dbReference>
<dbReference type="InterPro" id="IPR004499">
    <property type="entry name" value="Pro-tRNA-ligase_IIa_arc-type"/>
</dbReference>
<dbReference type="Gene3D" id="3.40.50.800">
    <property type="entry name" value="Anticodon-binding domain"/>
    <property type="match status" value="1"/>
</dbReference>
<dbReference type="InterPro" id="IPR004154">
    <property type="entry name" value="Anticodon-bd"/>
</dbReference>
<proteinExistence type="predicted"/>
<evidence type="ECO:0000313" key="3">
    <source>
        <dbReference type="EMBL" id="CAF3581248.1"/>
    </source>
</evidence>
<dbReference type="GO" id="GO:0006433">
    <property type="term" value="P:prolyl-tRNA aminoacylation"/>
    <property type="evidence" value="ECO:0007669"/>
    <property type="project" value="InterPro"/>
</dbReference>
<organism evidence="3 4">
    <name type="scientific">Didymodactylos carnosus</name>
    <dbReference type="NCBI Taxonomy" id="1234261"/>
    <lineage>
        <taxon>Eukaryota</taxon>
        <taxon>Metazoa</taxon>
        <taxon>Spiralia</taxon>
        <taxon>Gnathifera</taxon>
        <taxon>Rotifera</taxon>
        <taxon>Eurotatoria</taxon>
        <taxon>Bdelloidea</taxon>
        <taxon>Philodinida</taxon>
        <taxon>Philodinidae</taxon>
        <taxon>Didymodactylos</taxon>
    </lineage>
</organism>
<sequence>MVHGDDRGLVLPSGVAPHQAVIMVIGSDPLVFEKAEQIRQQLVKKLRVVVDARAESFGARAAEHEVSGVCLRIELGPRDLANGQFVAVRRDTGEKITLPLASASSACPQLLKQMDKALLAKATLAMNERIFCASTLEQFKALLSKGGFIAAP</sequence>
<dbReference type="AlphaFoldDB" id="A0A8S2GZX6"/>
<dbReference type="Proteomes" id="UP000677228">
    <property type="component" value="Unassembled WGS sequence"/>
</dbReference>
<dbReference type="Pfam" id="PF03129">
    <property type="entry name" value="HGTP_anticodon"/>
    <property type="match status" value="1"/>
</dbReference>
<dbReference type="EMBL" id="CAJOBA010001182">
    <property type="protein sequence ID" value="CAF3581248.1"/>
    <property type="molecule type" value="Genomic_DNA"/>
</dbReference>
<name>A0A8S2GZX6_9BILA</name>
<dbReference type="PANTHER" id="PTHR43382">
    <property type="entry name" value="PROLYL-TRNA SYNTHETASE"/>
    <property type="match status" value="1"/>
</dbReference>
<gene>
    <name evidence="2" type="ORF">OVA965_LOCUS4496</name>
    <name evidence="3" type="ORF">TMI583_LOCUS4494</name>
</gene>
<dbReference type="GO" id="GO:0004827">
    <property type="term" value="F:proline-tRNA ligase activity"/>
    <property type="evidence" value="ECO:0007669"/>
    <property type="project" value="InterPro"/>
</dbReference>
<dbReference type="GO" id="GO:0005524">
    <property type="term" value="F:ATP binding"/>
    <property type="evidence" value="ECO:0007669"/>
    <property type="project" value="InterPro"/>
</dbReference>
<evidence type="ECO:0000313" key="2">
    <source>
        <dbReference type="EMBL" id="CAF0798082.1"/>
    </source>
</evidence>
<protein>
    <recommendedName>
        <fullName evidence="1">Anticodon-binding domain-containing protein</fullName>
    </recommendedName>
</protein>
<reference evidence="3" key="1">
    <citation type="submission" date="2021-02" db="EMBL/GenBank/DDBJ databases">
        <authorList>
            <person name="Nowell W R."/>
        </authorList>
    </citation>
    <scope>NUCLEOTIDE SEQUENCE</scope>
</reference>
<dbReference type="Proteomes" id="UP000682733">
    <property type="component" value="Unassembled WGS sequence"/>
</dbReference>